<keyword evidence="2" id="KW-1133">Transmembrane helix</keyword>
<keyword evidence="2" id="KW-0812">Transmembrane</keyword>
<organism evidence="4 5">
    <name type="scientific">Vigna mungo</name>
    <name type="common">Black gram</name>
    <name type="synonym">Phaseolus mungo</name>
    <dbReference type="NCBI Taxonomy" id="3915"/>
    <lineage>
        <taxon>Eukaryota</taxon>
        <taxon>Viridiplantae</taxon>
        <taxon>Streptophyta</taxon>
        <taxon>Embryophyta</taxon>
        <taxon>Tracheophyta</taxon>
        <taxon>Spermatophyta</taxon>
        <taxon>Magnoliopsida</taxon>
        <taxon>eudicotyledons</taxon>
        <taxon>Gunneridae</taxon>
        <taxon>Pentapetalae</taxon>
        <taxon>rosids</taxon>
        <taxon>fabids</taxon>
        <taxon>Fabales</taxon>
        <taxon>Fabaceae</taxon>
        <taxon>Papilionoideae</taxon>
        <taxon>50 kb inversion clade</taxon>
        <taxon>NPAAA clade</taxon>
        <taxon>indigoferoid/millettioid clade</taxon>
        <taxon>Phaseoleae</taxon>
        <taxon>Vigna</taxon>
    </lineage>
</organism>
<dbReference type="Gene3D" id="1.25.40.20">
    <property type="entry name" value="Ankyrin repeat-containing domain"/>
    <property type="match status" value="1"/>
</dbReference>
<comment type="subcellular location">
    <subcellularLocation>
        <location evidence="1">Cell membrane</location>
        <topology evidence="1">Peripheral membrane protein</topology>
    </subcellularLocation>
</comment>
<dbReference type="EMBL" id="CP144690">
    <property type="protein sequence ID" value="WVY91040.1"/>
    <property type="molecule type" value="Genomic_DNA"/>
</dbReference>
<evidence type="ECO:0000313" key="5">
    <source>
        <dbReference type="Proteomes" id="UP001374535"/>
    </source>
</evidence>
<protein>
    <recommendedName>
        <fullName evidence="3">PGG domain-containing protein</fullName>
    </recommendedName>
</protein>
<dbReference type="InterPro" id="IPR026961">
    <property type="entry name" value="PGG_dom"/>
</dbReference>
<sequence length="573" mass="65312">MSYPLSSPTRTSHLNFPGYRAWKEGSNSMNPDMAPASDVPNIKIKIPEDHESHDQTPPHVAVSHASSPDLVDKLWNSKECVDLYWHALLNKWDKMLPIVKKYPNSVRIKLNRLGDRALHVAAAGLGSTAFVEELVKLMSPEDVLIHNSDEMLPVHLAALSFHHRIVQLLCSDHLLDKMAYKDIEKLYFMTISNNMFDVAITLFAKRPLDLTFARDEQQLITSLHMLARKSYEVLGREIQGDMETRRSIGTGMRLLYRIVDEVKKLQIKDMLALTTQPSAVLFDALESRNGDSVIWCFMGGSSLLMTFKDSNGRNLVHLFFLYRRLNFFEQFLNERKQYLLRAVDNEGNNVLHLAALLPPEFKSFSGLSAKIQMDKELSWFKDAERRVPDELKSMRNQNGKTPIEVFYDEHNQLSKDIKESAKGIADSGMVVATLVATVAFAAALTVPGDKNNAWFILFIFTNAIALFTSSASILSFLTNFISSRFADTEFVISVHPSLYYGLQLLMISVTTLVYAFIAASFLIFDHTTKWVSYLVTPMGFFPLLVFILFQHKFFDDSYWSKYYRPDPKLGRET</sequence>
<name>A0AAQ3MHM3_VIGMU</name>
<evidence type="ECO:0000256" key="1">
    <source>
        <dbReference type="ARBA" id="ARBA00004202"/>
    </source>
</evidence>
<feature type="transmembrane region" description="Helical" evidence="2">
    <location>
        <begin position="428"/>
        <end position="447"/>
    </location>
</feature>
<dbReference type="Proteomes" id="UP001374535">
    <property type="component" value="Chromosome 11"/>
</dbReference>
<keyword evidence="2" id="KW-0472">Membrane</keyword>
<feature type="transmembrane region" description="Helical" evidence="2">
    <location>
        <begin position="530"/>
        <end position="549"/>
    </location>
</feature>
<dbReference type="PANTHER" id="PTHR24177">
    <property type="entry name" value="CASKIN"/>
    <property type="match status" value="1"/>
</dbReference>
<proteinExistence type="predicted"/>
<dbReference type="InterPro" id="IPR036770">
    <property type="entry name" value="Ankyrin_rpt-contain_sf"/>
</dbReference>
<feature type="transmembrane region" description="Helical" evidence="2">
    <location>
        <begin position="453"/>
        <end position="477"/>
    </location>
</feature>
<dbReference type="PANTHER" id="PTHR24177:SF446">
    <property type="entry name" value="ANKYRIN REPEAT-CONTAINING PROTEIN NPR4-LIKE"/>
    <property type="match status" value="1"/>
</dbReference>
<feature type="transmembrane region" description="Helical" evidence="2">
    <location>
        <begin position="498"/>
        <end position="524"/>
    </location>
</feature>
<dbReference type="AlphaFoldDB" id="A0AAQ3MHM3"/>
<evidence type="ECO:0000259" key="3">
    <source>
        <dbReference type="Pfam" id="PF13962"/>
    </source>
</evidence>
<evidence type="ECO:0000256" key="2">
    <source>
        <dbReference type="SAM" id="Phobius"/>
    </source>
</evidence>
<feature type="domain" description="PGG" evidence="3">
    <location>
        <begin position="425"/>
        <end position="522"/>
    </location>
</feature>
<keyword evidence="5" id="KW-1185">Reference proteome</keyword>
<evidence type="ECO:0000313" key="4">
    <source>
        <dbReference type="EMBL" id="WVY91040.1"/>
    </source>
</evidence>
<accession>A0AAQ3MHM3</accession>
<dbReference type="SUPFAM" id="SSF48403">
    <property type="entry name" value="Ankyrin repeat"/>
    <property type="match status" value="1"/>
</dbReference>
<dbReference type="GO" id="GO:0005886">
    <property type="term" value="C:plasma membrane"/>
    <property type="evidence" value="ECO:0007669"/>
    <property type="project" value="UniProtKB-SubCell"/>
</dbReference>
<gene>
    <name evidence="4" type="ORF">V8G54_036554</name>
</gene>
<dbReference type="Pfam" id="PF13962">
    <property type="entry name" value="PGG"/>
    <property type="match status" value="1"/>
</dbReference>
<reference evidence="4 5" key="1">
    <citation type="journal article" date="2023" name="Life. Sci Alliance">
        <title>Evolutionary insights into 3D genome organization and epigenetic landscape of Vigna mungo.</title>
        <authorList>
            <person name="Junaid A."/>
            <person name="Singh B."/>
            <person name="Bhatia S."/>
        </authorList>
    </citation>
    <scope>NUCLEOTIDE SEQUENCE [LARGE SCALE GENOMIC DNA]</scope>
    <source>
        <strain evidence="4">Urdbean</strain>
    </source>
</reference>